<proteinExistence type="predicted"/>
<comment type="caution">
    <text evidence="1">The sequence shown here is derived from an EMBL/GenBank/DDBJ whole genome shotgun (WGS) entry which is preliminary data.</text>
</comment>
<dbReference type="eggNOG" id="ENOG502ZB4V">
    <property type="taxonomic scope" value="Bacteria"/>
</dbReference>
<dbReference type="RefSeq" id="WP_044940973.1">
    <property type="nucleotide sequence ID" value="NZ_KN174163.1"/>
</dbReference>
<dbReference type="Proteomes" id="UP000029585">
    <property type="component" value="Unassembled WGS sequence"/>
</dbReference>
<accession>A0A096B969</accession>
<keyword evidence="2" id="KW-1185">Reference proteome</keyword>
<dbReference type="EMBL" id="ADLO01000056">
    <property type="protein sequence ID" value="KGF55586.1"/>
    <property type="molecule type" value="Genomic_DNA"/>
</dbReference>
<dbReference type="AlphaFoldDB" id="A0A096B969"/>
<dbReference type="HOGENOM" id="CLU_106615_0_0_9"/>
<dbReference type="PATRIC" id="fig|742738.3.peg.1950"/>
<protein>
    <submittedName>
        <fullName evidence="1">Uncharacterized protein</fullName>
    </submittedName>
</protein>
<gene>
    <name evidence="1" type="ORF">HMPREF9460_01899</name>
</gene>
<organism evidence="1 2">
    <name type="scientific">Flavonifractor plautii 1_3_50AFAA</name>
    <dbReference type="NCBI Taxonomy" id="742738"/>
    <lineage>
        <taxon>Bacteria</taxon>
        <taxon>Bacillati</taxon>
        <taxon>Bacillota</taxon>
        <taxon>Clostridia</taxon>
        <taxon>Eubacteriales</taxon>
        <taxon>Oscillospiraceae</taxon>
        <taxon>Flavonifractor</taxon>
    </lineage>
</organism>
<name>A0A096B969_FLAPL</name>
<reference evidence="1 2" key="1">
    <citation type="submission" date="2011-08" db="EMBL/GenBank/DDBJ databases">
        <title>The Genome Sequence of Clostridium orbiscindens 1_3_50AFAA.</title>
        <authorList>
            <consortium name="The Broad Institute Genome Sequencing Platform"/>
            <person name="Earl A."/>
            <person name="Ward D."/>
            <person name="Feldgarden M."/>
            <person name="Gevers D."/>
            <person name="Daigneault M."/>
            <person name="Strauss J."/>
            <person name="Allen-Vercoe E."/>
            <person name="Young S.K."/>
            <person name="Zeng Q."/>
            <person name="Gargeya S."/>
            <person name="Fitzgerald M."/>
            <person name="Haas B."/>
            <person name="Abouelleil A."/>
            <person name="Alvarado L."/>
            <person name="Arachchi H.M."/>
            <person name="Berlin A."/>
            <person name="Brown A."/>
            <person name="Chapman S.B."/>
            <person name="Chen Z."/>
            <person name="Dunbar C."/>
            <person name="Freedman E."/>
            <person name="Gearin G."/>
            <person name="Gellesch M."/>
            <person name="Goldberg J."/>
            <person name="Griggs A."/>
            <person name="Gujja S."/>
            <person name="Heiman D."/>
            <person name="Howarth C."/>
            <person name="Larson L."/>
            <person name="Lui A."/>
            <person name="MacDonald P.J.P."/>
            <person name="Montmayeur A."/>
            <person name="Murphy C."/>
            <person name="Neiman D."/>
            <person name="Pearson M."/>
            <person name="Priest M."/>
            <person name="Roberts A."/>
            <person name="Saif S."/>
            <person name="Shea T."/>
            <person name="Shenoy N."/>
            <person name="Sisk P."/>
            <person name="Stolte C."/>
            <person name="Sykes S."/>
            <person name="Wortman J."/>
            <person name="Nusbaum C."/>
            <person name="Birren B."/>
        </authorList>
    </citation>
    <scope>NUCLEOTIDE SEQUENCE [LARGE SCALE GENOMIC DNA]</scope>
    <source>
        <strain evidence="1 2">1_3_50AFAA</strain>
    </source>
</reference>
<evidence type="ECO:0000313" key="1">
    <source>
        <dbReference type="EMBL" id="KGF55586.1"/>
    </source>
</evidence>
<evidence type="ECO:0000313" key="2">
    <source>
        <dbReference type="Proteomes" id="UP000029585"/>
    </source>
</evidence>
<sequence>MKYEDYHLPSGVDLSSITYEDIRWQYGVFRCNSTGSGRYKKRFPWDGVKTNLGEIEEKDWCRLAEAVIERDGETHLLKHLIQWCSEHNYIGASAAELRKEALQLHIDRVFDNPQWGGYLPFNKRYRPEVWRAAHIVYVRNECCHKISPVTQEQIDHAYNGTIPCPHCGRWSEFIVLGIRLQPEPLVPCLNCDCHDPDMGCTMPSIDKSYACPLVSCDDEQTEVLDE</sequence>